<gene>
    <name evidence="1" type="ORF">RRG08_022579</name>
</gene>
<proteinExistence type="predicted"/>
<sequence>MASGEFVDPRADQLKCDFWCLALWFRPEGKPCGLTLTLAQDAKGLACSWLSVAPWGKRGTRQGEEGGCRRGVQPPRPFCRWCDLFSVSGMTCSAHPELTVAEQHEVRQIKERSHNYIQIMGSKN</sequence>
<reference evidence="1" key="1">
    <citation type="journal article" date="2023" name="G3 (Bethesda)">
        <title>A reference genome for the long-term kleptoplast-retaining sea slug Elysia crispata morphotype clarki.</title>
        <authorList>
            <person name="Eastman K.E."/>
            <person name="Pendleton A.L."/>
            <person name="Shaikh M.A."/>
            <person name="Suttiyut T."/>
            <person name="Ogas R."/>
            <person name="Tomko P."/>
            <person name="Gavelis G."/>
            <person name="Widhalm J.R."/>
            <person name="Wisecaver J.H."/>
        </authorList>
    </citation>
    <scope>NUCLEOTIDE SEQUENCE</scope>
    <source>
        <strain evidence="1">ECLA1</strain>
    </source>
</reference>
<dbReference type="Proteomes" id="UP001283361">
    <property type="component" value="Unassembled WGS sequence"/>
</dbReference>
<evidence type="ECO:0000313" key="2">
    <source>
        <dbReference type="Proteomes" id="UP001283361"/>
    </source>
</evidence>
<organism evidence="1 2">
    <name type="scientific">Elysia crispata</name>
    <name type="common">lettuce slug</name>
    <dbReference type="NCBI Taxonomy" id="231223"/>
    <lineage>
        <taxon>Eukaryota</taxon>
        <taxon>Metazoa</taxon>
        <taxon>Spiralia</taxon>
        <taxon>Lophotrochozoa</taxon>
        <taxon>Mollusca</taxon>
        <taxon>Gastropoda</taxon>
        <taxon>Heterobranchia</taxon>
        <taxon>Euthyneura</taxon>
        <taxon>Panpulmonata</taxon>
        <taxon>Sacoglossa</taxon>
        <taxon>Placobranchoidea</taxon>
        <taxon>Plakobranchidae</taxon>
        <taxon>Elysia</taxon>
    </lineage>
</organism>
<keyword evidence="2" id="KW-1185">Reference proteome</keyword>
<protein>
    <submittedName>
        <fullName evidence="1">Uncharacterized protein</fullName>
    </submittedName>
</protein>
<dbReference type="EMBL" id="JAWDGP010004927">
    <property type="protein sequence ID" value="KAK3761178.1"/>
    <property type="molecule type" value="Genomic_DNA"/>
</dbReference>
<dbReference type="AlphaFoldDB" id="A0AAE0Z1P9"/>
<accession>A0AAE0Z1P9</accession>
<evidence type="ECO:0000313" key="1">
    <source>
        <dbReference type="EMBL" id="KAK3761178.1"/>
    </source>
</evidence>
<name>A0AAE0Z1P9_9GAST</name>
<comment type="caution">
    <text evidence="1">The sequence shown here is derived from an EMBL/GenBank/DDBJ whole genome shotgun (WGS) entry which is preliminary data.</text>
</comment>